<dbReference type="AlphaFoldDB" id="A0AAN9TXE3"/>
<evidence type="ECO:0000313" key="2">
    <source>
        <dbReference type="EMBL" id="KAK7597900.1"/>
    </source>
</evidence>
<keyword evidence="3" id="KW-1185">Reference proteome</keyword>
<dbReference type="EMBL" id="JBBCAQ010000017">
    <property type="protein sequence ID" value="KAK7597900.1"/>
    <property type="molecule type" value="Genomic_DNA"/>
</dbReference>
<evidence type="ECO:0000256" key="1">
    <source>
        <dbReference type="SAM" id="MobiDB-lite"/>
    </source>
</evidence>
<name>A0AAN9TXE3_9HEMI</name>
<feature type="region of interest" description="Disordered" evidence="1">
    <location>
        <begin position="1"/>
        <end position="22"/>
    </location>
</feature>
<proteinExistence type="predicted"/>
<reference evidence="2 3" key="1">
    <citation type="submission" date="2024-03" db="EMBL/GenBank/DDBJ databases">
        <title>Adaptation during the transition from Ophiocordyceps entomopathogen to insect associate is accompanied by gene loss and intensified selection.</title>
        <authorList>
            <person name="Ward C.M."/>
            <person name="Onetto C.A."/>
            <person name="Borneman A.R."/>
        </authorList>
    </citation>
    <scope>NUCLEOTIDE SEQUENCE [LARGE SCALE GENOMIC DNA]</scope>
    <source>
        <strain evidence="2">AWRI1</strain>
        <tissue evidence="2">Single Adult Female</tissue>
    </source>
</reference>
<protein>
    <submittedName>
        <fullName evidence="2">Uncharacterized protein</fullName>
    </submittedName>
</protein>
<dbReference type="Proteomes" id="UP001367676">
    <property type="component" value="Unassembled WGS sequence"/>
</dbReference>
<evidence type="ECO:0000313" key="3">
    <source>
        <dbReference type="Proteomes" id="UP001367676"/>
    </source>
</evidence>
<comment type="caution">
    <text evidence="2">The sequence shown here is derived from an EMBL/GenBank/DDBJ whole genome shotgun (WGS) entry which is preliminary data.</text>
</comment>
<sequence>MAGEDSSQSSTESSGQVVTDAAHPLFLEPSKKNVSCNTNNWRYYCEQCNERLINKDAFLNKHFEKRYHEPVTTCKSCKGNVYEYFARQSHALYHKCKKKGECVCHQDSNQNFPAEGQNSTNST</sequence>
<accession>A0AAN9TXE3</accession>
<feature type="compositionally biased region" description="Low complexity" evidence="1">
    <location>
        <begin position="1"/>
        <end position="19"/>
    </location>
</feature>
<gene>
    <name evidence="2" type="ORF">V9T40_010125</name>
</gene>
<organism evidence="2 3">
    <name type="scientific">Parthenolecanium corni</name>
    <dbReference type="NCBI Taxonomy" id="536013"/>
    <lineage>
        <taxon>Eukaryota</taxon>
        <taxon>Metazoa</taxon>
        <taxon>Ecdysozoa</taxon>
        <taxon>Arthropoda</taxon>
        <taxon>Hexapoda</taxon>
        <taxon>Insecta</taxon>
        <taxon>Pterygota</taxon>
        <taxon>Neoptera</taxon>
        <taxon>Paraneoptera</taxon>
        <taxon>Hemiptera</taxon>
        <taxon>Sternorrhyncha</taxon>
        <taxon>Coccoidea</taxon>
        <taxon>Coccidae</taxon>
        <taxon>Parthenolecanium</taxon>
    </lineage>
</organism>